<dbReference type="SUPFAM" id="SSF46689">
    <property type="entry name" value="Homeodomain-like"/>
    <property type="match status" value="1"/>
</dbReference>
<keyword evidence="3" id="KW-0804">Transcription</keyword>
<dbReference type="RefSeq" id="WP_207770279.1">
    <property type="nucleotide sequence ID" value="NZ_FZMO01000121.1"/>
</dbReference>
<proteinExistence type="predicted"/>
<dbReference type="Gene3D" id="1.10.357.10">
    <property type="entry name" value="Tetracycline Repressor, domain 2"/>
    <property type="match status" value="1"/>
</dbReference>
<keyword evidence="2 4" id="KW-0238">DNA-binding</keyword>
<evidence type="ECO:0000256" key="4">
    <source>
        <dbReference type="PROSITE-ProRule" id="PRU00335"/>
    </source>
</evidence>
<feature type="domain" description="HTH tetR-type" evidence="5">
    <location>
        <begin position="6"/>
        <end position="67"/>
    </location>
</feature>
<sequence length="182" mass="20159">MSRRPDETRTRLVDAAERLFAERGIDGVSLREITREAGARNAMALQYHFADRTGIIQAILDKHSPPVEAGRLALLDAYEATDRADLRHLAGALVRPWAAKLGDPAGGREFLRINADIAARPFPADDPPSWTVPTESLLRWRELVEPNLDPTAVLLHRRHTAIAYVAVELGRRPEPRLPGGTP</sequence>
<dbReference type="PROSITE" id="PS50977">
    <property type="entry name" value="HTH_TETR_2"/>
    <property type="match status" value="1"/>
</dbReference>
<dbReference type="PANTHER" id="PTHR30055:SF234">
    <property type="entry name" value="HTH-TYPE TRANSCRIPTIONAL REGULATOR BETI"/>
    <property type="match status" value="1"/>
</dbReference>
<evidence type="ECO:0000256" key="2">
    <source>
        <dbReference type="ARBA" id="ARBA00023125"/>
    </source>
</evidence>
<keyword evidence="1" id="KW-0805">Transcription regulation</keyword>
<dbReference type="Proteomes" id="UP000234331">
    <property type="component" value="Unassembled WGS sequence"/>
</dbReference>
<dbReference type="PANTHER" id="PTHR30055">
    <property type="entry name" value="HTH-TYPE TRANSCRIPTIONAL REGULATOR RUTR"/>
    <property type="match status" value="1"/>
</dbReference>
<dbReference type="EMBL" id="FZMO01000121">
    <property type="protein sequence ID" value="SNQ47894.1"/>
    <property type="molecule type" value="Genomic_DNA"/>
</dbReference>
<evidence type="ECO:0000256" key="1">
    <source>
        <dbReference type="ARBA" id="ARBA00023015"/>
    </source>
</evidence>
<dbReference type="GO" id="GO:0003700">
    <property type="term" value="F:DNA-binding transcription factor activity"/>
    <property type="evidence" value="ECO:0007669"/>
    <property type="project" value="TreeGrafter"/>
</dbReference>
<protein>
    <submittedName>
        <fullName evidence="6">TetR family transcriptional regulator</fullName>
    </submittedName>
</protein>
<gene>
    <name evidence="6" type="ORF">FRACA_2070009</name>
</gene>
<comment type="caution">
    <text evidence="4">Lacks conserved residue(s) required for the propagation of feature annotation.</text>
</comment>
<evidence type="ECO:0000259" key="5">
    <source>
        <dbReference type="PROSITE" id="PS50977"/>
    </source>
</evidence>
<dbReference type="GO" id="GO:0000976">
    <property type="term" value="F:transcription cis-regulatory region binding"/>
    <property type="evidence" value="ECO:0007669"/>
    <property type="project" value="TreeGrafter"/>
</dbReference>
<reference evidence="6 7" key="1">
    <citation type="submission" date="2017-06" db="EMBL/GenBank/DDBJ databases">
        <authorList>
            <person name="Kim H.J."/>
            <person name="Triplett B.A."/>
        </authorList>
    </citation>
    <scope>NUCLEOTIDE SEQUENCE [LARGE SCALE GENOMIC DNA]</scope>
    <source>
        <strain evidence="6">FRACA_ARgP5</strain>
    </source>
</reference>
<keyword evidence="7" id="KW-1185">Reference proteome</keyword>
<evidence type="ECO:0000313" key="7">
    <source>
        <dbReference type="Proteomes" id="UP000234331"/>
    </source>
</evidence>
<organism evidence="6 7">
    <name type="scientific">Frankia canadensis</name>
    <dbReference type="NCBI Taxonomy" id="1836972"/>
    <lineage>
        <taxon>Bacteria</taxon>
        <taxon>Bacillati</taxon>
        <taxon>Actinomycetota</taxon>
        <taxon>Actinomycetes</taxon>
        <taxon>Frankiales</taxon>
        <taxon>Frankiaceae</taxon>
        <taxon>Frankia</taxon>
    </lineage>
</organism>
<dbReference type="InterPro" id="IPR001647">
    <property type="entry name" value="HTH_TetR"/>
</dbReference>
<evidence type="ECO:0000256" key="3">
    <source>
        <dbReference type="ARBA" id="ARBA00023163"/>
    </source>
</evidence>
<accession>A0A2I2KQF1</accession>
<dbReference type="InterPro" id="IPR009057">
    <property type="entry name" value="Homeodomain-like_sf"/>
</dbReference>
<dbReference type="Pfam" id="PF00440">
    <property type="entry name" value="TetR_N"/>
    <property type="match status" value="1"/>
</dbReference>
<name>A0A2I2KQF1_9ACTN</name>
<evidence type="ECO:0000313" key="6">
    <source>
        <dbReference type="EMBL" id="SNQ47894.1"/>
    </source>
</evidence>
<dbReference type="AlphaFoldDB" id="A0A2I2KQF1"/>
<dbReference type="InterPro" id="IPR050109">
    <property type="entry name" value="HTH-type_TetR-like_transc_reg"/>
</dbReference>